<evidence type="ECO:0000256" key="2">
    <source>
        <dbReference type="SAM" id="Phobius"/>
    </source>
</evidence>
<keyword evidence="1" id="KW-1208">Phospholipid metabolism</keyword>
<evidence type="ECO:0000313" key="5">
    <source>
        <dbReference type="Proteomes" id="UP000051221"/>
    </source>
</evidence>
<dbReference type="NCBIfam" id="NF008288">
    <property type="entry name" value="PRK11068.1"/>
    <property type="match status" value="1"/>
</dbReference>
<reference evidence="4 5" key="1">
    <citation type="submission" date="2015-08" db="EMBL/GenBank/DDBJ databases">
        <title>Antibacterial properties of a collection of Vibrionaceae strains.</title>
        <authorList>
            <person name="Giubergia S."/>
        </authorList>
    </citation>
    <scope>NUCLEOTIDE SEQUENCE [LARGE SCALE GENOMIC DNA]</scope>
    <source>
        <strain evidence="4 5">S0821</strain>
    </source>
</reference>
<keyword evidence="1" id="KW-0460">Magnesium</keyword>
<protein>
    <recommendedName>
        <fullName evidence="1">Phosphatidylglycerophosphatase A</fullName>
        <ecNumber evidence="1">3.1.3.27</ecNumber>
    </recommendedName>
    <alternativeName>
        <fullName evidence="1">Phosphatidylglycerolphosphate phosphatase A</fullName>
    </alternativeName>
</protein>
<keyword evidence="1" id="KW-0997">Cell inner membrane</keyword>
<gene>
    <name evidence="4" type="ORF">AMR76_14785</name>
</gene>
<keyword evidence="1" id="KW-0595">Phospholipid degradation</keyword>
<comment type="catalytic activity">
    <reaction evidence="1">
        <text>a 1,2-diacyl-sn-glycero-3-phospho-(1'-sn-glycero-3'-phosphate) + H2O = a 1,2-diacyl-sn-glycero-3-phospho-(1'-sn-glycerol) + phosphate</text>
        <dbReference type="Rhea" id="RHEA:33751"/>
        <dbReference type="ChEBI" id="CHEBI:15377"/>
        <dbReference type="ChEBI" id="CHEBI:43474"/>
        <dbReference type="ChEBI" id="CHEBI:60110"/>
        <dbReference type="ChEBI" id="CHEBI:64716"/>
        <dbReference type="EC" id="3.1.3.27"/>
    </reaction>
</comment>
<keyword evidence="1" id="KW-0479">Metal-binding</keyword>
<keyword evidence="1 2" id="KW-0472">Membrane</keyword>
<dbReference type="EC" id="3.1.3.27" evidence="1"/>
<keyword evidence="2" id="KW-1133">Transmembrane helix</keyword>
<dbReference type="AlphaFoldDB" id="A0A0Q2XXE8"/>
<evidence type="ECO:0000259" key="3">
    <source>
        <dbReference type="Pfam" id="PF04608"/>
    </source>
</evidence>
<dbReference type="InterPro" id="IPR036681">
    <property type="entry name" value="PgpA-like_sf"/>
</dbReference>
<evidence type="ECO:0000313" key="4">
    <source>
        <dbReference type="EMBL" id="KQH85164.1"/>
    </source>
</evidence>
<evidence type="ECO:0000256" key="1">
    <source>
        <dbReference type="PIRNR" id="PIRNR006162"/>
    </source>
</evidence>
<dbReference type="SUPFAM" id="SSF101307">
    <property type="entry name" value="YutG-like"/>
    <property type="match status" value="1"/>
</dbReference>
<comment type="function">
    <text evidence="1">Lipid phosphatase which dephosphorylates phosphatidylglycerophosphate (PGP) to phosphatidylglycerol (PG).</text>
</comment>
<dbReference type="CDD" id="cd06971">
    <property type="entry name" value="PgpA"/>
    <property type="match status" value="1"/>
</dbReference>
<keyword evidence="5" id="KW-1185">Reference proteome</keyword>
<feature type="transmembrane region" description="Helical" evidence="2">
    <location>
        <begin position="83"/>
        <end position="102"/>
    </location>
</feature>
<comment type="cofactor">
    <cofactor evidence="1">
        <name>Mg(2+)</name>
        <dbReference type="ChEBI" id="CHEBI:18420"/>
    </cofactor>
</comment>
<keyword evidence="1" id="KW-0443">Lipid metabolism</keyword>
<dbReference type="FunCoup" id="A0A0Q2XXE8">
    <property type="interactions" value="241"/>
</dbReference>
<dbReference type="GO" id="GO:0006655">
    <property type="term" value="P:phosphatidylglycerol biosynthetic process"/>
    <property type="evidence" value="ECO:0007669"/>
    <property type="project" value="UniProtKB-UniPathway"/>
</dbReference>
<dbReference type="GO" id="GO:0008962">
    <property type="term" value="F:phosphatidylglycerophosphatase activity"/>
    <property type="evidence" value="ECO:0007669"/>
    <property type="project" value="UniProtKB-EC"/>
</dbReference>
<keyword evidence="1 2" id="KW-0812">Transmembrane</keyword>
<dbReference type="GO" id="GO:0009395">
    <property type="term" value="P:phospholipid catabolic process"/>
    <property type="evidence" value="ECO:0007669"/>
    <property type="project" value="UniProtKB-KW"/>
</dbReference>
<organism evidence="4 5">
    <name type="scientific">Vibrio furnissii</name>
    <dbReference type="NCBI Taxonomy" id="29494"/>
    <lineage>
        <taxon>Bacteria</taxon>
        <taxon>Pseudomonadati</taxon>
        <taxon>Pseudomonadota</taxon>
        <taxon>Gammaproteobacteria</taxon>
        <taxon>Vibrionales</taxon>
        <taxon>Vibrionaceae</taxon>
        <taxon>Vibrio</taxon>
    </lineage>
</organism>
<dbReference type="InterPro" id="IPR026037">
    <property type="entry name" value="PgpA"/>
</dbReference>
<comment type="subcellular location">
    <subcellularLocation>
        <location evidence="1">Cell inner membrane</location>
        <topology evidence="1">Multi-pass membrane protein</topology>
    </subcellularLocation>
</comment>
<keyword evidence="1" id="KW-1003">Cell membrane</keyword>
<dbReference type="InParanoid" id="A0A0Q2XXE8"/>
<feature type="transmembrane region" description="Helical" evidence="2">
    <location>
        <begin position="147"/>
        <end position="166"/>
    </location>
</feature>
<feature type="domain" description="YutG/PgpA" evidence="3">
    <location>
        <begin position="17"/>
        <end position="159"/>
    </location>
</feature>
<dbReference type="PIRSF" id="PIRSF006162">
    <property type="entry name" value="PgpA"/>
    <property type="match status" value="1"/>
</dbReference>
<dbReference type="Proteomes" id="UP000051221">
    <property type="component" value="Unassembled WGS sequence"/>
</dbReference>
<accession>A0A0Q2XXE8</accession>
<dbReference type="InterPro" id="IPR007686">
    <property type="entry name" value="YutG/PgpA"/>
</dbReference>
<dbReference type="GO" id="GO:0046872">
    <property type="term" value="F:metal ion binding"/>
    <property type="evidence" value="ECO:0007669"/>
    <property type="project" value="UniProtKB-KW"/>
</dbReference>
<dbReference type="PANTHER" id="PTHR36305">
    <property type="entry name" value="PHOSPHATIDYLGLYCEROPHOSPHATASE A"/>
    <property type="match status" value="1"/>
</dbReference>
<dbReference type="GeneID" id="50536402"/>
<comment type="pathway">
    <text evidence="1">Phospholipid metabolism; phosphatidylglycerol biosynthesis; phosphatidylglycerol from CDP-diacylglycerol: step 2/2.</text>
</comment>
<dbReference type="RefSeq" id="WP_004724904.1">
    <property type="nucleotide sequence ID" value="NZ_CABLCD010000012.1"/>
</dbReference>
<dbReference type="OMA" id="FFRIYDI"/>
<name>A0A0Q2XXE8_VIBFU</name>
<keyword evidence="1" id="KW-0442">Lipid degradation</keyword>
<comment type="caution">
    <text evidence="4">The sequence shown here is derived from an EMBL/GenBank/DDBJ whole genome shotgun (WGS) entry which is preliminary data.</text>
</comment>
<proteinExistence type="predicted"/>
<keyword evidence="1 4" id="KW-0378">Hydrolase</keyword>
<dbReference type="UniPathway" id="UPA00084">
    <property type="reaction ID" value="UER00504"/>
</dbReference>
<dbReference type="PANTHER" id="PTHR36305:SF1">
    <property type="entry name" value="PHOSPHATIDYLGLYCEROPHOSPHATASE A"/>
    <property type="match status" value="1"/>
</dbReference>
<dbReference type="GO" id="GO:0005886">
    <property type="term" value="C:plasma membrane"/>
    <property type="evidence" value="ECO:0007669"/>
    <property type="project" value="UniProtKB-SubCell"/>
</dbReference>
<dbReference type="Pfam" id="PF04608">
    <property type="entry name" value="PgpA"/>
    <property type="match status" value="1"/>
</dbReference>
<dbReference type="EMBL" id="LKHS01000013">
    <property type="protein sequence ID" value="KQH85164.1"/>
    <property type="molecule type" value="Genomic_DNA"/>
</dbReference>
<dbReference type="OrthoDB" id="9804091at2"/>
<sequence>MTNPKSRLSMTNPWHLLATGFGSGLSPVVPGTMGTLASVPVYLLLAHLPLTAYVVVVIAASLIGIKICQVTSNDMQVHDHGSIVWDEFAGFWITMLIVPALQLPVFDWKWVVTGFVLFRFFDMVKPWPIGWLDKRVHGGLGIMIDDLVAGVMSAIVLAAIGHWAGWLS</sequence>
<feature type="transmembrane region" description="Helical" evidence="2">
    <location>
        <begin position="41"/>
        <end position="63"/>
    </location>
</feature>